<comment type="caution">
    <text evidence="1">The sequence shown here is derived from an EMBL/GenBank/DDBJ whole genome shotgun (WGS) entry which is preliminary data.</text>
</comment>
<proteinExistence type="predicted"/>
<sequence>MLAPSPPPSPPPPPTLAPNAVAFMRLPSPVIIPQRRIMNRSRGFVSNYSSSLRDAGIDEKAFSTFINQLNRLAELKPRAQAIDFSGFAHLCSNTDQDVFMSMAVGMAFETAKGVQHSTAMNKLIDKTNNELFRPKGLICLLMTWKPEGPTSSTLDRAIRSRPVHLVKNERRGRAKRSKAKLSPFQGMGMFEWSQPTSIKRIDGDARFLPVTGIPTECDQYPMQNGDTESIHKRTSQLLAVNHLGDRRGPQVATVEIGVRAHSQDGVPFQLAETSGFESLKSHGQVTLSSLGGCSTPEEEDIGDCGPSAIWNPAPVMSIGDVDEGQTEDSYSRKEFKGLDFFNSSLPPSFTTGALKALETETLYVLIANMPDDEEARRDTICE</sequence>
<dbReference type="AlphaFoldDB" id="A0AAD9HPB9"/>
<gene>
    <name evidence="1" type="ORF">LX32DRAFT_584180</name>
</gene>
<dbReference type="EMBL" id="MU842837">
    <property type="protein sequence ID" value="KAK2031717.1"/>
    <property type="molecule type" value="Genomic_DNA"/>
</dbReference>
<dbReference type="InterPro" id="IPR053221">
    <property type="entry name" value="Burnettramic_acid_biosynth"/>
</dbReference>
<dbReference type="PANTHER" id="PTHR38887:SF1">
    <property type="entry name" value="RAS MODIFICATION PROTEIN ERF4"/>
    <property type="match status" value="1"/>
</dbReference>
<organism evidence="1 2">
    <name type="scientific">Colletotrichum zoysiae</name>
    <dbReference type="NCBI Taxonomy" id="1216348"/>
    <lineage>
        <taxon>Eukaryota</taxon>
        <taxon>Fungi</taxon>
        <taxon>Dikarya</taxon>
        <taxon>Ascomycota</taxon>
        <taxon>Pezizomycotina</taxon>
        <taxon>Sordariomycetes</taxon>
        <taxon>Hypocreomycetidae</taxon>
        <taxon>Glomerellales</taxon>
        <taxon>Glomerellaceae</taxon>
        <taxon>Colletotrichum</taxon>
        <taxon>Colletotrichum graminicola species complex</taxon>
    </lineage>
</organism>
<accession>A0AAD9HPB9</accession>
<dbReference type="Proteomes" id="UP001232148">
    <property type="component" value="Unassembled WGS sequence"/>
</dbReference>
<evidence type="ECO:0000313" key="1">
    <source>
        <dbReference type="EMBL" id="KAK2031717.1"/>
    </source>
</evidence>
<evidence type="ECO:0000313" key="2">
    <source>
        <dbReference type="Proteomes" id="UP001232148"/>
    </source>
</evidence>
<reference evidence="1" key="1">
    <citation type="submission" date="2021-06" db="EMBL/GenBank/DDBJ databases">
        <title>Comparative genomics, transcriptomics and evolutionary studies reveal genomic signatures of adaptation to plant cell wall in hemibiotrophic fungi.</title>
        <authorList>
            <consortium name="DOE Joint Genome Institute"/>
            <person name="Baroncelli R."/>
            <person name="Diaz J.F."/>
            <person name="Benocci T."/>
            <person name="Peng M."/>
            <person name="Battaglia E."/>
            <person name="Haridas S."/>
            <person name="Andreopoulos W."/>
            <person name="Labutti K."/>
            <person name="Pangilinan J."/>
            <person name="Floch G.L."/>
            <person name="Makela M.R."/>
            <person name="Henrissat B."/>
            <person name="Grigoriev I.V."/>
            <person name="Crouch J.A."/>
            <person name="De Vries R.P."/>
            <person name="Sukno S.A."/>
            <person name="Thon M.R."/>
        </authorList>
    </citation>
    <scope>NUCLEOTIDE SEQUENCE</scope>
    <source>
        <strain evidence="1">MAFF235873</strain>
    </source>
</reference>
<dbReference type="PANTHER" id="PTHR38887">
    <property type="entry name" value="CHROMOSOME 21, WHOLE GENOME SHOTGUN SEQUENCE"/>
    <property type="match status" value="1"/>
</dbReference>
<keyword evidence="2" id="KW-1185">Reference proteome</keyword>
<protein>
    <submittedName>
        <fullName evidence="1">Uncharacterized protein</fullName>
    </submittedName>
</protein>
<name>A0AAD9HPB9_9PEZI</name>